<dbReference type="Proteomes" id="UP000014975">
    <property type="component" value="Unassembled WGS sequence"/>
</dbReference>
<evidence type="ECO:0000313" key="2">
    <source>
        <dbReference type="EMBL" id="EPR34519.1"/>
    </source>
</evidence>
<dbReference type="InterPro" id="IPR029044">
    <property type="entry name" value="Nucleotide-diphossugar_trans"/>
</dbReference>
<sequence>MNPAERVIVMLKTPRPGEVKTRLAAALGPDQAARLAQAFAEDALAAARQTGAPLAVSFTPAEAATEIATWLGPDIPLWPQVEDDLGRRMTHALGLAFAAGATHALLMGSDVPDAPPALIREALDLLSTHAAVLGPCEDGGFWCIGVSAHVFTPDMLDRLPWSSETTLAATVERLAALGVQPALLPQWRDVDTLSDLLNLQSRLEKTPNAAPATLARLRELPSGPLSGQPCGPSLATTREPARDD</sequence>
<dbReference type="InterPro" id="IPR018641">
    <property type="entry name" value="Trfase_1_rSAM/seldom-assoc"/>
</dbReference>
<evidence type="ECO:0000256" key="1">
    <source>
        <dbReference type="SAM" id="MobiDB-lite"/>
    </source>
</evidence>
<dbReference type="PANTHER" id="PTHR36529">
    <property type="entry name" value="SLL1095 PROTEIN"/>
    <property type="match status" value="1"/>
</dbReference>
<keyword evidence="3" id="KW-1185">Reference proteome</keyword>
<dbReference type="EMBL" id="ATHI01000010">
    <property type="protein sequence ID" value="EPR34519.1"/>
    <property type="molecule type" value="Genomic_DNA"/>
</dbReference>
<dbReference type="PANTHER" id="PTHR36529:SF1">
    <property type="entry name" value="GLYCOSYLTRANSFERASE"/>
    <property type="match status" value="1"/>
</dbReference>
<name>S7UKY4_9BACT</name>
<dbReference type="Pfam" id="PF09837">
    <property type="entry name" value="DUF2064"/>
    <property type="match status" value="1"/>
</dbReference>
<gene>
    <name evidence="2" type="ORF">dsat_2801</name>
</gene>
<dbReference type="AlphaFoldDB" id="S7UKY4"/>
<evidence type="ECO:0008006" key="4">
    <source>
        <dbReference type="Google" id="ProtNLM"/>
    </source>
</evidence>
<comment type="caution">
    <text evidence="2">The sequence shown here is derived from an EMBL/GenBank/DDBJ whole genome shotgun (WGS) entry which is preliminary data.</text>
</comment>
<dbReference type="Gene3D" id="3.90.550.10">
    <property type="entry name" value="Spore Coat Polysaccharide Biosynthesis Protein SpsA, Chain A"/>
    <property type="match status" value="1"/>
</dbReference>
<feature type="region of interest" description="Disordered" evidence="1">
    <location>
        <begin position="220"/>
        <end position="244"/>
    </location>
</feature>
<dbReference type="PATRIC" id="fig|1121439.3.peg.1208"/>
<dbReference type="RefSeq" id="WP_020886685.1">
    <property type="nucleotide sequence ID" value="NZ_ATHI01000010.1"/>
</dbReference>
<dbReference type="SUPFAM" id="SSF53448">
    <property type="entry name" value="Nucleotide-diphospho-sugar transferases"/>
    <property type="match status" value="1"/>
</dbReference>
<accession>S7UKY4</accession>
<dbReference type="STRING" id="1121439.dsat_2801"/>
<organism evidence="2 3">
    <name type="scientific">Alkalidesulfovibrio alkalitolerans DSM 16529</name>
    <dbReference type="NCBI Taxonomy" id="1121439"/>
    <lineage>
        <taxon>Bacteria</taxon>
        <taxon>Pseudomonadati</taxon>
        <taxon>Thermodesulfobacteriota</taxon>
        <taxon>Desulfovibrionia</taxon>
        <taxon>Desulfovibrionales</taxon>
        <taxon>Desulfovibrionaceae</taxon>
        <taxon>Alkalidesulfovibrio</taxon>
    </lineage>
</organism>
<reference evidence="2 3" key="1">
    <citation type="journal article" date="2013" name="Genome Announc.">
        <title>Draft genome sequences for three mercury-methylating, sulfate-reducing bacteria.</title>
        <authorList>
            <person name="Brown S.D."/>
            <person name="Hurt R.A.Jr."/>
            <person name="Gilmour C.C."/>
            <person name="Elias D.A."/>
        </authorList>
    </citation>
    <scope>NUCLEOTIDE SEQUENCE [LARGE SCALE GENOMIC DNA]</scope>
    <source>
        <strain evidence="2 3">DSM 16529</strain>
    </source>
</reference>
<dbReference type="NCBIfam" id="TIGR04282">
    <property type="entry name" value="glyco_like_cofC"/>
    <property type="match status" value="1"/>
</dbReference>
<protein>
    <recommendedName>
        <fullName evidence="4">Glycosyltransferase</fullName>
    </recommendedName>
</protein>
<proteinExistence type="predicted"/>
<evidence type="ECO:0000313" key="3">
    <source>
        <dbReference type="Proteomes" id="UP000014975"/>
    </source>
</evidence>
<dbReference type="OrthoDB" id="9798250at2"/>
<dbReference type="eggNOG" id="COG3222">
    <property type="taxonomic scope" value="Bacteria"/>
</dbReference>